<accession>A0ABX7XCV1</accession>
<evidence type="ECO:0000313" key="2">
    <source>
        <dbReference type="EMBL" id="QTV05597.1"/>
    </source>
</evidence>
<keyword evidence="3" id="KW-1185">Reference proteome</keyword>
<keyword evidence="1" id="KW-0812">Transmembrane</keyword>
<sequence length="182" mass="21303">MTFSAPYYNENYDISFDFQMYSLSAFILTTSIFVLLILYYFKINTLKELQFIINFNSSYHVLILVNINILFFVIAFVFDNFMHNKNWLDTIEFFILLALVPFLIGNLVAVFSVAFINFNSPKFFSIGKITLENSFGLLYYLFWSLLFFVLTFVLVYEGYPLIGVSMMIFGLIKVNLLSNCSY</sequence>
<feature type="transmembrane region" description="Helical" evidence="1">
    <location>
        <begin position="20"/>
        <end position="41"/>
    </location>
</feature>
<organism evidence="2 3">
    <name type="scientific">Faecalibacter bovis</name>
    <dbReference type="NCBI Taxonomy" id="2898187"/>
    <lineage>
        <taxon>Bacteria</taxon>
        <taxon>Pseudomonadati</taxon>
        <taxon>Bacteroidota</taxon>
        <taxon>Flavobacteriia</taxon>
        <taxon>Flavobacteriales</taxon>
        <taxon>Weeksellaceae</taxon>
        <taxon>Faecalibacter</taxon>
    </lineage>
</organism>
<protein>
    <submittedName>
        <fullName evidence="2">Uncharacterized protein</fullName>
    </submittedName>
</protein>
<keyword evidence="1" id="KW-0472">Membrane</keyword>
<reference evidence="3" key="2">
    <citation type="submission" date="2021-04" db="EMBL/GenBank/DDBJ databases">
        <title>Taxonomy of Flavobacteriaceae bacterium ZY171143.</title>
        <authorList>
            <person name="Li F."/>
        </authorList>
    </citation>
    <scope>NUCLEOTIDE SEQUENCE [LARGE SCALE GENOMIC DNA]</scope>
    <source>
        <strain evidence="3">ZY171143</strain>
    </source>
</reference>
<feature type="transmembrane region" description="Helical" evidence="1">
    <location>
        <begin position="161"/>
        <end position="178"/>
    </location>
</feature>
<gene>
    <name evidence="2" type="ORF">J9309_12625</name>
</gene>
<keyword evidence="1" id="KW-1133">Transmembrane helix</keyword>
<name>A0ABX7XCV1_9FLAO</name>
<evidence type="ECO:0000313" key="3">
    <source>
        <dbReference type="Proteomes" id="UP000672011"/>
    </source>
</evidence>
<feature type="transmembrane region" description="Helical" evidence="1">
    <location>
        <begin position="61"/>
        <end position="81"/>
    </location>
</feature>
<dbReference type="RefSeq" id="WP_230476240.1">
    <property type="nucleotide sequence ID" value="NZ_CP072842.1"/>
</dbReference>
<feature type="transmembrane region" description="Helical" evidence="1">
    <location>
        <begin position="93"/>
        <end position="116"/>
    </location>
</feature>
<dbReference type="EMBL" id="CP072842">
    <property type="protein sequence ID" value="QTV05597.1"/>
    <property type="molecule type" value="Genomic_DNA"/>
</dbReference>
<evidence type="ECO:0000256" key="1">
    <source>
        <dbReference type="SAM" id="Phobius"/>
    </source>
</evidence>
<dbReference type="Proteomes" id="UP000672011">
    <property type="component" value="Chromosome"/>
</dbReference>
<reference evidence="2 3" key="1">
    <citation type="journal article" date="2021" name="Int. J. Syst. Evol. Microbiol.">
        <title>Faecalibacter bovis sp. nov., isolated from cow faeces.</title>
        <authorList>
            <person name="Li F."/>
            <person name="Zhao W."/>
            <person name="Hong Q."/>
            <person name="Shao Q."/>
            <person name="Song J."/>
            <person name="Yang S."/>
        </authorList>
    </citation>
    <scope>NUCLEOTIDE SEQUENCE [LARGE SCALE GENOMIC DNA]</scope>
    <source>
        <strain evidence="2 3">ZY171143</strain>
    </source>
</reference>
<feature type="transmembrane region" description="Helical" evidence="1">
    <location>
        <begin position="137"/>
        <end position="155"/>
    </location>
</feature>
<proteinExistence type="predicted"/>